<dbReference type="PANTHER" id="PTHR31169">
    <property type="entry name" value="OS05G0300700 PROTEIN"/>
    <property type="match status" value="1"/>
</dbReference>
<dbReference type="GO" id="GO:0006355">
    <property type="term" value="P:regulation of DNA-templated transcription"/>
    <property type="evidence" value="ECO:0007669"/>
    <property type="project" value="InterPro"/>
</dbReference>
<accession>A0A830BGE7</accession>
<keyword evidence="12" id="KW-0131">Cell cycle</keyword>
<keyword evidence="6" id="KW-0832">Ubl conjugation</keyword>
<name>A0A830BGE7_9LAMI</name>
<dbReference type="GO" id="GO:0051301">
    <property type="term" value="P:cell division"/>
    <property type="evidence" value="ECO:0007669"/>
    <property type="project" value="UniProtKB-KW"/>
</dbReference>
<evidence type="ECO:0000256" key="9">
    <source>
        <dbReference type="ARBA" id="ARBA00023242"/>
    </source>
</evidence>
<evidence type="ECO:0000256" key="6">
    <source>
        <dbReference type="ARBA" id="ARBA00022843"/>
    </source>
</evidence>
<comment type="subcellular location">
    <subcellularLocation>
        <location evidence="2">Cytoplasm</location>
    </subcellularLocation>
    <subcellularLocation>
        <location evidence="1">Nucleus</location>
    </subcellularLocation>
</comment>
<dbReference type="GO" id="GO:0005634">
    <property type="term" value="C:nucleus"/>
    <property type="evidence" value="ECO:0007669"/>
    <property type="project" value="UniProtKB-SubCell"/>
</dbReference>
<feature type="region of interest" description="Disordered" evidence="10">
    <location>
        <begin position="147"/>
        <end position="184"/>
    </location>
</feature>
<protein>
    <submittedName>
        <fullName evidence="12">Cell division cycle-associated protein 7</fullName>
    </submittedName>
</protein>
<evidence type="ECO:0000313" key="13">
    <source>
        <dbReference type="Proteomes" id="UP000653305"/>
    </source>
</evidence>
<dbReference type="OrthoDB" id="911571at2759"/>
<evidence type="ECO:0000256" key="7">
    <source>
        <dbReference type="ARBA" id="ARBA00023015"/>
    </source>
</evidence>
<evidence type="ECO:0000313" key="12">
    <source>
        <dbReference type="EMBL" id="GFP84419.1"/>
    </source>
</evidence>
<dbReference type="AlphaFoldDB" id="A0A830BGE7"/>
<evidence type="ECO:0000256" key="8">
    <source>
        <dbReference type="ARBA" id="ARBA00023163"/>
    </source>
</evidence>
<keyword evidence="8" id="KW-0804">Transcription</keyword>
<dbReference type="InterPro" id="IPR040221">
    <property type="entry name" value="CDCA7/CDA7L"/>
</dbReference>
<evidence type="ECO:0000256" key="3">
    <source>
        <dbReference type="ARBA" id="ARBA00022490"/>
    </source>
</evidence>
<gene>
    <name evidence="12" type="ORF">PHJA_000585700</name>
</gene>
<evidence type="ECO:0000256" key="2">
    <source>
        <dbReference type="ARBA" id="ARBA00004496"/>
    </source>
</evidence>
<dbReference type="Proteomes" id="UP000653305">
    <property type="component" value="Unassembled WGS sequence"/>
</dbReference>
<comment type="caution">
    <text evidence="12">The sequence shown here is derived from an EMBL/GenBank/DDBJ whole genome shotgun (WGS) entry which is preliminary data.</text>
</comment>
<keyword evidence="9" id="KW-0539">Nucleus</keyword>
<proteinExistence type="predicted"/>
<keyword evidence="13" id="KW-1185">Reference proteome</keyword>
<keyword evidence="12" id="KW-0132">Cell division</keyword>
<evidence type="ECO:0000256" key="10">
    <source>
        <dbReference type="SAM" id="MobiDB-lite"/>
    </source>
</evidence>
<keyword evidence="5" id="KW-0597">Phosphoprotein</keyword>
<feature type="domain" description="Zinc-finger" evidence="11">
    <location>
        <begin position="13"/>
        <end position="110"/>
    </location>
</feature>
<organism evidence="12 13">
    <name type="scientific">Phtheirospermum japonicum</name>
    <dbReference type="NCBI Taxonomy" id="374723"/>
    <lineage>
        <taxon>Eukaryota</taxon>
        <taxon>Viridiplantae</taxon>
        <taxon>Streptophyta</taxon>
        <taxon>Embryophyta</taxon>
        <taxon>Tracheophyta</taxon>
        <taxon>Spermatophyta</taxon>
        <taxon>Magnoliopsida</taxon>
        <taxon>eudicotyledons</taxon>
        <taxon>Gunneridae</taxon>
        <taxon>Pentapetalae</taxon>
        <taxon>asterids</taxon>
        <taxon>lamiids</taxon>
        <taxon>Lamiales</taxon>
        <taxon>Orobanchaceae</taxon>
        <taxon>Orobanchaceae incertae sedis</taxon>
        <taxon>Phtheirospermum</taxon>
    </lineage>
</organism>
<dbReference type="EMBL" id="BMAC01000085">
    <property type="protein sequence ID" value="GFP84419.1"/>
    <property type="molecule type" value="Genomic_DNA"/>
</dbReference>
<evidence type="ECO:0000256" key="5">
    <source>
        <dbReference type="ARBA" id="ARBA00022553"/>
    </source>
</evidence>
<dbReference type="PANTHER" id="PTHR31169:SF8">
    <property type="entry name" value="ZINC-FINGER DOMAIN OF MONOAMINE-OXIDASE A REPRESSOR R1 PROTEIN"/>
    <property type="match status" value="1"/>
</dbReference>
<evidence type="ECO:0000256" key="1">
    <source>
        <dbReference type="ARBA" id="ARBA00004123"/>
    </source>
</evidence>
<evidence type="ECO:0000256" key="4">
    <source>
        <dbReference type="ARBA" id="ARBA00022499"/>
    </source>
</evidence>
<dbReference type="InterPro" id="IPR018866">
    <property type="entry name" value="Znf-4CXXC_R1"/>
</dbReference>
<dbReference type="GO" id="GO:0005737">
    <property type="term" value="C:cytoplasm"/>
    <property type="evidence" value="ECO:0007669"/>
    <property type="project" value="UniProtKB-SubCell"/>
</dbReference>
<keyword evidence="7" id="KW-0805">Transcription regulation</keyword>
<evidence type="ECO:0000259" key="11">
    <source>
        <dbReference type="Pfam" id="PF10497"/>
    </source>
</evidence>
<reference evidence="12" key="1">
    <citation type="submission" date="2020-07" db="EMBL/GenBank/DDBJ databases">
        <title>Ethylene signaling mediates host invasion by parasitic plants.</title>
        <authorList>
            <person name="Yoshida S."/>
        </authorList>
    </citation>
    <scope>NUCLEOTIDE SEQUENCE</scope>
    <source>
        <strain evidence="12">Okayama</strain>
    </source>
</reference>
<keyword evidence="3" id="KW-0963">Cytoplasm</keyword>
<sequence length="184" mass="20385">MAAIEQSGDNNSSSIGETCHQCRHKISGSAASCKNQRSNKPCSIKLCRKCLLDRYGEKAEEVAAFQGWCCPKCRGICNCIVCMQKKGHQPTAVLTYTTKATGFSTVTEMLLKRVNYLNKERIAACMDAPLKGKHDVVLPRKRGKGISIDGKVDSVQNPKKTKHDKSYEMSNGKNNNKRNLRETS</sequence>
<keyword evidence="4" id="KW-1017">Isopeptide bond</keyword>
<dbReference type="Pfam" id="PF10497">
    <property type="entry name" value="zf-4CXXC_R1"/>
    <property type="match status" value="1"/>
</dbReference>